<dbReference type="RefSeq" id="WP_003618801.1">
    <property type="nucleotide sequence ID" value="NZ_JACAOJ010000030.1"/>
</dbReference>
<protein>
    <submittedName>
        <fullName evidence="2">RND-type multidrug efflux pump, membrane permease</fullName>
    </submittedName>
</protein>
<evidence type="ECO:0000313" key="3">
    <source>
        <dbReference type="Proteomes" id="UP000029448"/>
    </source>
</evidence>
<keyword evidence="3" id="KW-1185">Reference proteome</keyword>
<dbReference type="PATRIC" id="fig|104102.7.peg.1631"/>
<evidence type="ECO:0000256" key="1">
    <source>
        <dbReference type="SAM" id="SignalP"/>
    </source>
</evidence>
<organism evidence="2 3">
    <name type="scientific">Acetobacter tropicalis</name>
    <dbReference type="NCBI Taxonomy" id="104102"/>
    <lineage>
        <taxon>Bacteria</taxon>
        <taxon>Pseudomonadati</taxon>
        <taxon>Pseudomonadota</taxon>
        <taxon>Alphaproteobacteria</taxon>
        <taxon>Acetobacterales</taxon>
        <taxon>Acetobacteraceae</taxon>
        <taxon>Acetobacter</taxon>
    </lineage>
</organism>
<feature type="chain" id="PRO_5001905893" evidence="1">
    <location>
        <begin position="28"/>
        <end position="344"/>
    </location>
</feature>
<dbReference type="EMBL" id="JOKM01000061">
    <property type="protein sequence ID" value="KGB23374.1"/>
    <property type="molecule type" value="Genomic_DNA"/>
</dbReference>
<gene>
    <name evidence="2" type="ORF">AtDm6_1649</name>
</gene>
<sequence length="344" mass="37702">MKARAFWLPLVGLSVFLVLNVADIAIADDDDPPVSVLGAEATVTVSPEAVTKSGIASARPSIVPWRKLVPAYGYVLNATQLITLVSDYADMKARLESMQAQQTLARAKLDRDKGLYRDRQNISQEQFQETTARFQSNSAMVKAEQVRVNNALNIIRQQFGSVISDATEKNTIFITQLLQQQVVLVKVTLPPDTDLPTPPSQADVTDYGNTGGHGTMLHYLSPVTMTDPAIQGRSFFYFASAESQLVAGMNVSVLLPTEEERPGIRIPASAIIWLQGKSWIYRDNGHGKFTRLPLTTDVPDREGGYLIQDTPGQITHETQIVVGGTQLLLSEEFRAQLESGGDDD</sequence>
<keyword evidence="1" id="KW-0732">Signal</keyword>
<accession>A0A094YRX6</accession>
<evidence type="ECO:0000313" key="2">
    <source>
        <dbReference type="EMBL" id="KGB23374.1"/>
    </source>
</evidence>
<dbReference type="Gene3D" id="1.10.287.470">
    <property type="entry name" value="Helix hairpin bin"/>
    <property type="match status" value="1"/>
</dbReference>
<dbReference type="STRING" id="104102.AtDm6_1649"/>
<feature type="signal peptide" evidence="1">
    <location>
        <begin position="1"/>
        <end position="27"/>
    </location>
</feature>
<reference evidence="2 3" key="1">
    <citation type="submission" date="2014-06" db="EMBL/GenBank/DDBJ databases">
        <title>Functional and comparative genomic analyses of the Drosophila gut microbiota identify candidate symbiosis factors.</title>
        <authorList>
            <person name="Newell P.D."/>
            <person name="Chaston J.M."/>
            <person name="Douglas A.E."/>
        </authorList>
    </citation>
    <scope>NUCLEOTIDE SEQUENCE [LARGE SCALE GENOMIC DNA]</scope>
    <source>
        <strain evidence="2 3">DmCS_006</strain>
    </source>
</reference>
<comment type="caution">
    <text evidence="2">The sequence shown here is derived from an EMBL/GenBank/DDBJ whole genome shotgun (WGS) entry which is preliminary data.</text>
</comment>
<dbReference type="Proteomes" id="UP000029448">
    <property type="component" value="Unassembled WGS sequence"/>
</dbReference>
<dbReference type="GeneID" id="61368653"/>
<dbReference type="SUPFAM" id="SSF111369">
    <property type="entry name" value="HlyD-like secretion proteins"/>
    <property type="match status" value="1"/>
</dbReference>
<proteinExistence type="predicted"/>
<name>A0A094YRX6_9PROT</name>
<dbReference type="AlphaFoldDB" id="A0A094YRX6"/>